<dbReference type="EMBL" id="FJUW01000021">
    <property type="protein sequence ID" value="CZT01127.1"/>
    <property type="molecule type" value="Genomic_DNA"/>
</dbReference>
<accession>A0A1E1KSY8</accession>
<dbReference type="InterPro" id="IPR027417">
    <property type="entry name" value="P-loop_NTPase"/>
</dbReference>
<dbReference type="SUPFAM" id="SSF48452">
    <property type="entry name" value="TPR-like"/>
    <property type="match status" value="2"/>
</dbReference>
<dbReference type="SUPFAM" id="SSF52540">
    <property type="entry name" value="P-loop containing nucleoside triphosphate hydrolases"/>
    <property type="match status" value="1"/>
</dbReference>
<sequence length="663" mass="75433">MIQLKVKGFCGIIMSKCSAIIQSQRDAEEVEPHKNHQDMVRMKSKGDVDYSVITATIEFMCKSAPSAIERRWEAFDKQEIMGIPKDPVTIIEDGFVLPLQLGYKQNSHFTARERNLRELHELLTASGDGSEEESPTAVVLLGIGGVDDLESVNVGDFFPTVAKTGRILITTRRRECTRFDVELELDMRDEDESIRLLQHSCQHKQLFKDAELEQAREPVERLCRLPLAIDQAGAYLQVMRRPVSNYLPLLHPNKMKDTLSRKPPSAVWSYEESDFTTWEVSFLEIQRTNARSADILTLCSFFSCAEIQPQMLEKGLEAIYRETVNVYNYIQPLLSLSLIARKLSPDAMASEDFSIHRLVHEWARERLPLDEKTRMLRKACALLCSSLRSCEIWTTGVREPEDWHYERQVTPHIESIVHWLKTIPEAGISQDLTSQFISQRTGLATVNRFQGKWGDSERLYKCALQGRQKVDPNGLDTLATVQSLAVLYRHRGRIQECVELYKWALYGDKGKGNGIESQQAKQHPNTIHTILGYAIVLQRQGKYPHALSLYEEVIDQRISRLGSAHPDTLTAKHNQGDLLRCLGNLDKAGIVFGKVLDARERHLGPEYPDTLRTYDGLGNVYRDKKMWVKAAILYAQALNGREHKLGFNHADTIGTTHHIATSL</sequence>
<dbReference type="AlphaFoldDB" id="A0A1E1KSY8"/>
<reference evidence="2" key="1">
    <citation type="submission" date="2016-03" db="EMBL/GenBank/DDBJ databases">
        <authorList>
            <person name="Ploux O."/>
        </authorList>
    </citation>
    <scope>NUCLEOTIDE SEQUENCE [LARGE SCALE GENOMIC DNA]</scope>
    <source>
        <strain evidence="2">UK7</strain>
    </source>
</reference>
<dbReference type="InParanoid" id="A0A1E1KSY8"/>
<comment type="caution">
    <text evidence="1">The sequence shown here is derived from an EMBL/GenBank/DDBJ whole genome shotgun (WGS) entry which is preliminary data.</text>
</comment>
<dbReference type="InterPro" id="IPR053137">
    <property type="entry name" value="NLR-like"/>
</dbReference>
<evidence type="ECO:0008006" key="3">
    <source>
        <dbReference type="Google" id="ProtNLM"/>
    </source>
</evidence>
<proteinExistence type="predicted"/>
<dbReference type="PANTHER" id="PTHR46082:SF6">
    <property type="entry name" value="AAA+ ATPASE DOMAIN-CONTAINING PROTEIN-RELATED"/>
    <property type="match status" value="1"/>
</dbReference>
<protein>
    <recommendedName>
        <fullName evidence="3">Kinesin light chain</fullName>
    </recommendedName>
</protein>
<dbReference type="Gene3D" id="1.25.40.10">
    <property type="entry name" value="Tetratricopeptide repeat domain"/>
    <property type="match status" value="2"/>
</dbReference>
<evidence type="ECO:0000313" key="1">
    <source>
        <dbReference type="EMBL" id="CZT01127.1"/>
    </source>
</evidence>
<dbReference type="STRING" id="914237.A0A1E1KSY8"/>
<gene>
    <name evidence="1" type="ORF">RCO7_02774</name>
</gene>
<name>A0A1E1KSY8_9HELO</name>
<keyword evidence="2" id="KW-1185">Reference proteome</keyword>
<organism evidence="1 2">
    <name type="scientific">Rhynchosporium graminicola</name>
    <dbReference type="NCBI Taxonomy" id="2792576"/>
    <lineage>
        <taxon>Eukaryota</taxon>
        <taxon>Fungi</taxon>
        <taxon>Dikarya</taxon>
        <taxon>Ascomycota</taxon>
        <taxon>Pezizomycotina</taxon>
        <taxon>Leotiomycetes</taxon>
        <taxon>Helotiales</taxon>
        <taxon>Ploettnerulaceae</taxon>
        <taxon>Rhynchosporium</taxon>
    </lineage>
</organism>
<dbReference type="InterPro" id="IPR011990">
    <property type="entry name" value="TPR-like_helical_dom_sf"/>
</dbReference>
<dbReference type="Proteomes" id="UP000178129">
    <property type="component" value="Unassembled WGS sequence"/>
</dbReference>
<evidence type="ECO:0000313" key="2">
    <source>
        <dbReference type="Proteomes" id="UP000178129"/>
    </source>
</evidence>
<dbReference type="Pfam" id="PF13424">
    <property type="entry name" value="TPR_12"/>
    <property type="match status" value="2"/>
</dbReference>
<dbReference type="PANTHER" id="PTHR46082">
    <property type="entry name" value="ATP/GTP-BINDING PROTEIN-RELATED"/>
    <property type="match status" value="1"/>
</dbReference>